<dbReference type="Gene3D" id="1.10.1220.10">
    <property type="entry name" value="Met repressor-like"/>
    <property type="match status" value="1"/>
</dbReference>
<dbReference type="CDD" id="cd21631">
    <property type="entry name" value="RHH_CopG_NikR-like"/>
    <property type="match status" value="1"/>
</dbReference>
<organism evidence="1">
    <name type="scientific">Thermoleptolyngbya oregonensis NK1-22</name>
    <dbReference type="NCBI Taxonomy" id="2547457"/>
    <lineage>
        <taxon>Bacteria</taxon>
        <taxon>Bacillati</taxon>
        <taxon>Cyanobacteriota</taxon>
        <taxon>Cyanophyceae</taxon>
        <taxon>Oculatellales</taxon>
        <taxon>Oculatellaceae</taxon>
        <taxon>Thermoleptolyngbya</taxon>
    </lineage>
</organism>
<accession>A0AA96Y7C2</accession>
<sequence>MQRFDTKKQIKAFKLPPVQVEQLRNYAEKNQISEAEIIRAALRAYFASQKVQENKDS</sequence>
<dbReference type="GO" id="GO:0006355">
    <property type="term" value="P:regulation of DNA-templated transcription"/>
    <property type="evidence" value="ECO:0007669"/>
    <property type="project" value="InterPro"/>
</dbReference>
<dbReference type="RefSeq" id="WP_316789523.1">
    <property type="nucleotide sequence ID" value="NZ_CP053540.1"/>
</dbReference>
<name>A0AA96Y7C2_9CYAN</name>
<dbReference type="KEGG" id="tog:HNI00_21935"/>
<dbReference type="InterPro" id="IPR013321">
    <property type="entry name" value="Arc_rbn_hlx_hlx"/>
</dbReference>
<dbReference type="EMBL" id="CP053540">
    <property type="protein sequence ID" value="WOB45495.1"/>
    <property type="molecule type" value="Genomic_DNA"/>
</dbReference>
<evidence type="ECO:0000313" key="1">
    <source>
        <dbReference type="EMBL" id="WOB45495.1"/>
    </source>
</evidence>
<proteinExistence type="predicted"/>
<gene>
    <name evidence="1" type="ORF">HNI00_21935</name>
</gene>
<reference evidence="1" key="1">
    <citation type="submission" date="2020-05" db="EMBL/GenBank/DDBJ databases">
        <authorList>
            <person name="Zhu T."/>
            <person name="Keshari N."/>
            <person name="Lu X."/>
        </authorList>
    </citation>
    <scope>NUCLEOTIDE SEQUENCE</scope>
    <source>
        <strain evidence="1">NK1-22</strain>
    </source>
</reference>
<dbReference type="AlphaFoldDB" id="A0AA96Y7C2"/>
<protein>
    <submittedName>
        <fullName evidence="1">Ribbon-helix-helix protein, CopG family</fullName>
    </submittedName>
</protein>